<accession>A0ABM9EIT7</accession>
<keyword evidence="2" id="KW-1185">Reference proteome</keyword>
<organism evidence="1 2">
    <name type="scientific">Mesorhizobium escarrei</name>
    <dbReference type="NCBI Taxonomy" id="666018"/>
    <lineage>
        <taxon>Bacteria</taxon>
        <taxon>Pseudomonadati</taxon>
        <taxon>Pseudomonadota</taxon>
        <taxon>Alphaproteobacteria</taxon>
        <taxon>Hyphomicrobiales</taxon>
        <taxon>Phyllobacteriaceae</taxon>
        <taxon>Mesorhizobium</taxon>
    </lineage>
</organism>
<proteinExistence type="predicted"/>
<evidence type="ECO:0000313" key="1">
    <source>
        <dbReference type="EMBL" id="CAH2409284.1"/>
    </source>
</evidence>
<name>A0ABM9EIT7_9HYPH</name>
<protein>
    <submittedName>
        <fullName evidence="1">Uncharacterized protein</fullName>
    </submittedName>
</protein>
<reference evidence="1 2" key="1">
    <citation type="submission" date="2022-03" db="EMBL/GenBank/DDBJ databases">
        <authorList>
            <person name="Brunel B."/>
        </authorList>
    </citation>
    <scope>NUCLEOTIDE SEQUENCE [LARGE SCALE GENOMIC DNA]</scope>
    <source>
        <strain evidence="1">STM5069sample</strain>
    </source>
</reference>
<gene>
    <name evidence="1" type="ORF">MES5069_80007</name>
</gene>
<evidence type="ECO:0000313" key="2">
    <source>
        <dbReference type="Proteomes" id="UP001153050"/>
    </source>
</evidence>
<dbReference type="Proteomes" id="UP001153050">
    <property type="component" value="Unassembled WGS sequence"/>
</dbReference>
<dbReference type="EMBL" id="CAKXZT010000179">
    <property type="protein sequence ID" value="CAH2409284.1"/>
    <property type="molecule type" value="Genomic_DNA"/>
</dbReference>
<comment type="caution">
    <text evidence="1">The sequence shown here is derived from an EMBL/GenBank/DDBJ whole genome shotgun (WGS) entry which is preliminary data.</text>
</comment>
<sequence>MAGESQRRTIPQLNVSDTQRFRAWQGLAAPNSPDEAFRPGTDRGCACARAGVNMVGIDPRNECLTSS</sequence>